<sequence length="233" mass="25530">MSIGEVLAELRAEFPDTTISKLRFLESEGLVEPRRTAAGYRKYTRTDVLRLRYVLTAQRDHYLPLRVIREQLAAGAAEEGDDEPPAAVVSSIRPALVALGPHDDPPVIPAEKTARLSAVELCARAGITEALLRDLQTHGLIRVTPGEWFDAEALAIAEVAGQFAAYGVQPRHLRAWRAAADREVGVVAQLVAPILRQQDPSAQARADEAVRELTALSQRLHSALVRIGLRESR</sequence>
<dbReference type="GO" id="GO:0003700">
    <property type="term" value="F:DNA-binding transcription factor activity"/>
    <property type="evidence" value="ECO:0007669"/>
    <property type="project" value="InterPro"/>
</dbReference>
<evidence type="ECO:0000313" key="3">
    <source>
        <dbReference type="EMBL" id="MBB5874052.1"/>
    </source>
</evidence>
<evidence type="ECO:0000313" key="4">
    <source>
        <dbReference type="Proteomes" id="UP000587527"/>
    </source>
</evidence>
<accession>A0A841C4R1</accession>
<keyword evidence="1 3" id="KW-0238">DNA-binding</keyword>
<reference evidence="3 4" key="1">
    <citation type="submission" date="2020-08" db="EMBL/GenBank/DDBJ databases">
        <title>Sequencing the genomes of 1000 actinobacteria strains.</title>
        <authorList>
            <person name="Klenk H.-P."/>
        </authorList>
    </citation>
    <scope>NUCLEOTIDE SEQUENCE [LARGE SCALE GENOMIC DNA]</scope>
    <source>
        <strain evidence="3 4">DSM 45362</strain>
    </source>
</reference>
<comment type="caution">
    <text evidence="3">The sequence shown here is derived from an EMBL/GenBank/DDBJ whole genome shotgun (WGS) entry which is preliminary data.</text>
</comment>
<protein>
    <submittedName>
        <fullName evidence="3">DNA-binding transcriptional MerR regulator</fullName>
    </submittedName>
</protein>
<evidence type="ECO:0000259" key="2">
    <source>
        <dbReference type="PROSITE" id="PS50937"/>
    </source>
</evidence>
<dbReference type="Proteomes" id="UP000587527">
    <property type="component" value="Unassembled WGS sequence"/>
</dbReference>
<dbReference type="InterPro" id="IPR009061">
    <property type="entry name" value="DNA-bd_dom_put_sf"/>
</dbReference>
<dbReference type="GO" id="GO:0003677">
    <property type="term" value="F:DNA binding"/>
    <property type="evidence" value="ECO:0007669"/>
    <property type="project" value="UniProtKB-KW"/>
</dbReference>
<dbReference type="InterPro" id="IPR047057">
    <property type="entry name" value="MerR_fam"/>
</dbReference>
<gene>
    <name evidence="3" type="ORF">F4553_007486</name>
</gene>
<dbReference type="SUPFAM" id="SSF46955">
    <property type="entry name" value="Putative DNA-binding domain"/>
    <property type="match status" value="1"/>
</dbReference>
<dbReference type="RefSeq" id="WP_184845833.1">
    <property type="nucleotide sequence ID" value="NZ_JACHMN010000003.1"/>
</dbReference>
<dbReference type="CDD" id="cd00592">
    <property type="entry name" value="HTH_MerR-like"/>
    <property type="match status" value="1"/>
</dbReference>
<dbReference type="PANTHER" id="PTHR30204:SF89">
    <property type="entry name" value="HTH MERR-TYPE DOMAIN-CONTAINING PROTEIN"/>
    <property type="match status" value="1"/>
</dbReference>
<dbReference type="AlphaFoldDB" id="A0A841C4R1"/>
<dbReference type="SMART" id="SM00422">
    <property type="entry name" value="HTH_MERR"/>
    <property type="match status" value="1"/>
</dbReference>
<dbReference type="PANTHER" id="PTHR30204">
    <property type="entry name" value="REDOX-CYCLING DRUG-SENSING TRANSCRIPTIONAL ACTIVATOR SOXR"/>
    <property type="match status" value="1"/>
</dbReference>
<dbReference type="Pfam" id="PF13411">
    <property type="entry name" value="MerR_1"/>
    <property type="match status" value="1"/>
</dbReference>
<organism evidence="3 4">
    <name type="scientific">Allocatelliglobosispora scoriae</name>
    <dbReference type="NCBI Taxonomy" id="643052"/>
    <lineage>
        <taxon>Bacteria</taxon>
        <taxon>Bacillati</taxon>
        <taxon>Actinomycetota</taxon>
        <taxon>Actinomycetes</taxon>
        <taxon>Micromonosporales</taxon>
        <taxon>Micromonosporaceae</taxon>
        <taxon>Allocatelliglobosispora</taxon>
    </lineage>
</organism>
<proteinExistence type="predicted"/>
<feature type="domain" description="HTH merR-type" evidence="2">
    <location>
        <begin position="1"/>
        <end position="74"/>
    </location>
</feature>
<keyword evidence="4" id="KW-1185">Reference proteome</keyword>
<dbReference type="EMBL" id="JACHMN010000003">
    <property type="protein sequence ID" value="MBB5874052.1"/>
    <property type="molecule type" value="Genomic_DNA"/>
</dbReference>
<name>A0A841C4R1_9ACTN</name>
<evidence type="ECO:0000256" key="1">
    <source>
        <dbReference type="ARBA" id="ARBA00023125"/>
    </source>
</evidence>
<dbReference type="Gene3D" id="1.10.1660.10">
    <property type="match status" value="1"/>
</dbReference>
<dbReference type="PROSITE" id="PS50937">
    <property type="entry name" value="HTH_MERR_2"/>
    <property type="match status" value="1"/>
</dbReference>
<dbReference type="InterPro" id="IPR000551">
    <property type="entry name" value="MerR-type_HTH_dom"/>
</dbReference>